<feature type="compositionally biased region" description="Acidic residues" evidence="2">
    <location>
        <begin position="189"/>
        <end position="206"/>
    </location>
</feature>
<feature type="region of interest" description="Disordered" evidence="2">
    <location>
        <begin position="442"/>
        <end position="465"/>
    </location>
</feature>
<feature type="compositionally biased region" description="Low complexity" evidence="2">
    <location>
        <begin position="455"/>
        <end position="465"/>
    </location>
</feature>
<evidence type="ECO:0000259" key="3">
    <source>
        <dbReference type="Pfam" id="PF06991"/>
    </source>
</evidence>
<evidence type="ECO:0000256" key="1">
    <source>
        <dbReference type="ARBA" id="ARBA00008155"/>
    </source>
</evidence>
<feature type="compositionally biased region" description="Basic and acidic residues" evidence="2">
    <location>
        <begin position="154"/>
        <end position="171"/>
    </location>
</feature>
<proteinExistence type="inferred from homology"/>
<accession>A0A8D8PS97</accession>
<dbReference type="EMBL" id="HBUF01526549">
    <property type="protein sequence ID" value="CAG6750415.1"/>
    <property type="molecule type" value="Transcribed_RNA"/>
</dbReference>
<dbReference type="Pfam" id="PF06991">
    <property type="entry name" value="MFAP1"/>
    <property type="match status" value="1"/>
</dbReference>
<sequence length="465" mass="54827">MNSNHYNMPVGVQSTAGAVPVLNEKGEVTMKKVKVHRYVSGKRPDYAQGSSESEDEDDEVVNSRRSEFTSIPHIPFEDPRLRRLTSRRQEDAEEDRRSRHRQIHEPEVLEGSDEEEEEEGSDSGQDSGDNQYSTRHQASSEEEDEDEDLSDEEIEKRRDMLRKRALEKKQQEEEEVLEKEEEKEHSAEESEEESSEYEEYTDSEEETGPRLKPVFVKKKERITIIEKEKEQAKKKQLEKDAAKRTEERKRQTIKLVEEEVRAEDAKNRIKNGEEARLEDVNTDEENDEIEYEAWKLRELKRLKRDREEREAIERERIEVERMRNMSEEERRIELRNNPKLVTNKTSKGQYKFMQKYYHRGAFYLDSEEDILKRDFSSATLDDHFDKTVLPKVMQVKNFGRSGRTKYSHLVDQDTTQFDSPWLSESSQNHKFHLNQAAGVKQVFTKPSLSKRKSKSSSSSSSRNNH</sequence>
<evidence type="ECO:0000313" key="4">
    <source>
        <dbReference type="EMBL" id="CAG6612159.1"/>
    </source>
</evidence>
<feature type="compositionally biased region" description="Acidic residues" evidence="2">
    <location>
        <begin position="140"/>
        <end position="153"/>
    </location>
</feature>
<dbReference type="AlphaFoldDB" id="A0A8D8PS97"/>
<feature type="region of interest" description="Disordered" evidence="2">
    <location>
        <begin position="230"/>
        <end position="249"/>
    </location>
</feature>
<dbReference type="PANTHER" id="PTHR15327">
    <property type="entry name" value="MICROFIBRIL-ASSOCIATED PROTEIN"/>
    <property type="match status" value="1"/>
</dbReference>
<evidence type="ECO:0000256" key="2">
    <source>
        <dbReference type="SAM" id="MobiDB-lite"/>
    </source>
</evidence>
<feature type="domain" description="Micro-fibrillar-associated protein 1 C-terminal" evidence="3">
    <location>
        <begin position="203"/>
        <end position="414"/>
    </location>
</feature>
<protein>
    <submittedName>
        <fullName evidence="4">Microfibrillar-associated protein 1</fullName>
    </submittedName>
</protein>
<feature type="region of interest" description="Disordered" evidence="2">
    <location>
        <begin position="35"/>
        <end position="216"/>
    </location>
</feature>
<dbReference type="InterPro" id="IPR009730">
    <property type="entry name" value="MFAP1_C"/>
</dbReference>
<organism evidence="4">
    <name type="scientific">Cacopsylla melanoneura</name>
    <dbReference type="NCBI Taxonomy" id="428564"/>
    <lineage>
        <taxon>Eukaryota</taxon>
        <taxon>Metazoa</taxon>
        <taxon>Ecdysozoa</taxon>
        <taxon>Arthropoda</taxon>
        <taxon>Hexapoda</taxon>
        <taxon>Insecta</taxon>
        <taxon>Pterygota</taxon>
        <taxon>Neoptera</taxon>
        <taxon>Paraneoptera</taxon>
        <taxon>Hemiptera</taxon>
        <taxon>Sternorrhyncha</taxon>
        <taxon>Psylloidea</taxon>
        <taxon>Psyllidae</taxon>
        <taxon>Psyllinae</taxon>
        <taxon>Cacopsylla</taxon>
    </lineage>
</organism>
<feature type="compositionally biased region" description="Acidic residues" evidence="2">
    <location>
        <begin position="108"/>
        <end position="121"/>
    </location>
</feature>
<name>A0A8D8PS97_9HEMI</name>
<dbReference type="InterPro" id="IPR033194">
    <property type="entry name" value="MFAP1"/>
</dbReference>
<reference evidence="4" key="1">
    <citation type="submission" date="2021-05" db="EMBL/GenBank/DDBJ databases">
        <authorList>
            <person name="Alioto T."/>
            <person name="Alioto T."/>
            <person name="Gomez Garrido J."/>
        </authorList>
    </citation>
    <scope>NUCLEOTIDE SEQUENCE</scope>
</reference>
<comment type="similarity">
    <text evidence="1">Belongs to the MFAP1 family.</text>
</comment>
<feature type="compositionally biased region" description="Basic and acidic residues" evidence="2">
    <location>
        <begin position="75"/>
        <end position="107"/>
    </location>
</feature>
<dbReference type="EMBL" id="HBUF01023933">
    <property type="protein sequence ID" value="CAG6612159.1"/>
    <property type="molecule type" value="Transcribed_RNA"/>
</dbReference>